<evidence type="ECO:0000313" key="1">
    <source>
        <dbReference type="EMBL" id="SVE38964.1"/>
    </source>
</evidence>
<evidence type="ECO:0008006" key="2">
    <source>
        <dbReference type="Google" id="ProtNLM"/>
    </source>
</evidence>
<organism evidence="1">
    <name type="scientific">marine metagenome</name>
    <dbReference type="NCBI Taxonomy" id="408172"/>
    <lineage>
        <taxon>unclassified sequences</taxon>
        <taxon>metagenomes</taxon>
        <taxon>ecological metagenomes</taxon>
    </lineage>
</organism>
<gene>
    <name evidence="1" type="ORF">METZ01_LOCUS491818</name>
</gene>
<dbReference type="EMBL" id="UINC01213957">
    <property type="protein sequence ID" value="SVE38964.1"/>
    <property type="molecule type" value="Genomic_DNA"/>
</dbReference>
<feature type="non-terminal residue" evidence="1">
    <location>
        <position position="47"/>
    </location>
</feature>
<name>A0A383D3R6_9ZZZZ</name>
<proteinExistence type="predicted"/>
<accession>A0A383D3R6</accession>
<feature type="non-terminal residue" evidence="1">
    <location>
        <position position="1"/>
    </location>
</feature>
<reference evidence="1" key="1">
    <citation type="submission" date="2018-05" db="EMBL/GenBank/DDBJ databases">
        <authorList>
            <person name="Lanie J.A."/>
            <person name="Ng W.-L."/>
            <person name="Kazmierczak K.M."/>
            <person name="Andrzejewski T.M."/>
            <person name="Davidsen T.M."/>
            <person name="Wayne K.J."/>
            <person name="Tettelin H."/>
            <person name="Glass J.I."/>
            <person name="Rusch D."/>
            <person name="Podicherti R."/>
            <person name="Tsui H.-C.T."/>
            <person name="Winkler M.E."/>
        </authorList>
    </citation>
    <scope>NUCLEOTIDE SEQUENCE</scope>
</reference>
<protein>
    <recommendedName>
        <fullName evidence="2">Lipoprotein</fullName>
    </recommendedName>
</protein>
<dbReference type="PROSITE" id="PS51257">
    <property type="entry name" value="PROKAR_LIPOPROTEIN"/>
    <property type="match status" value="1"/>
</dbReference>
<sequence>MKRWFKAFKVFAVIGLLSTITACTDDVGTSLDQQANPTSNIPLTLGS</sequence>
<dbReference type="AlphaFoldDB" id="A0A383D3R6"/>